<dbReference type="SUPFAM" id="SSF52540">
    <property type="entry name" value="P-loop containing nucleoside triphosphate hydrolases"/>
    <property type="match status" value="1"/>
</dbReference>
<dbReference type="PANTHER" id="PTHR24223">
    <property type="entry name" value="ATP-BINDING CASSETTE SUB-FAMILY C"/>
    <property type="match status" value="1"/>
</dbReference>
<protein>
    <submittedName>
        <fullName evidence="4">L259 protein</fullName>
    </submittedName>
</protein>
<comment type="caution">
    <text evidence="4">The sequence shown here is derived from an EMBL/GenBank/DDBJ whole genome shotgun (WGS) entry which is preliminary data.</text>
</comment>
<dbReference type="Pfam" id="PF00005">
    <property type="entry name" value="ABC_tran"/>
    <property type="match status" value="1"/>
</dbReference>
<sequence length="254" mass="27775">MQVLFVLYTTGSVAGSKSLANQSMMTSVERILQYTNFPKDEPITSDNLSPPTWPSHGQLNLNVSIEPGWKIGVVGRTGAGKSSLISALFRLFNEGLEGEIKIDGRDTSTVNLGVAVKLNDITLDHDMAVITSVSVRGQLICLARAILRNNRLLGEATANINSHTDALIQDTIRSRCKDCTIIIVEFGCPYELLHDKPNGYFSQMVEKTGNQMAQSLLEQAKKACEKNNDHCELNLSAQNTECESDSTLTEQTAL</sequence>
<dbReference type="OrthoDB" id="6500128at2759"/>
<dbReference type="InterPro" id="IPR027417">
    <property type="entry name" value="P-loop_NTPase"/>
</dbReference>
<evidence type="ECO:0000313" key="4">
    <source>
        <dbReference type="EMBL" id="KAG5323103.1"/>
    </source>
</evidence>
<organism evidence="4 5">
    <name type="scientific">Acromyrmex heyeri</name>
    <dbReference type="NCBI Taxonomy" id="230685"/>
    <lineage>
        <taxon>Eukaryota</taxon>
        <taxon>Metazoa</taxon>
        <taxon>Ecdysozoa</taxon>
        <taxon>Arthropoda</taxon>
        <taxon>Hexapoda</taxon>
        <taxon>Insecta</taxon>
        <taxon>Pterygota</taxon>
        <taxon>Neoptera</taxon>
        <taxon>Endopterygota</taxon>
        <taxon>Hymenoptera</taxon>
        <taxon>Apocrita</taxon>
        <taxon>Aculeata</taxon>
        <taxon>Formicoidea</taxon>
        <taxon>Formicidae</taxon>
        <taxon>Myrmicinae</taxon>
        <taxon>Acromyrmex</taxon>
    </lineage>
</organism>
<reference evidence="4 5" key="1">
    <citation type="submission" date="2020-02" db="EMBL/GenBank/DDBJ databases">
        <title>Relaxed selection underlies rapid genomic changes in the transitions from sociality to social parasitism in ants.</title>
        <authorList>
            <person name="Bi X."/>
        </authorList>
    </citation>
    <scope>NUCLEOTIDE SEQUENCE [LARGE SCALE GENOMIC DNA]</scope>
    <source>
        <strain evidence="4">BGI-DK2014b</strain>
        <tissue evidence="4">Whole body</tissue>
    </source>
</reference>
<keyword evidence="5" id="KW-1185">Reference proteome</keyword>
<dbReference type="GO" id="GO:0042626">
    <property type="term" value="F:ATPase-coupled transmembrane transporter activity"/>
    <property type="evidence" value="ECO:0007669"/>
    <property type="project" value="TreeGrafter"/>
</dbReference>
<keyword evidence="2" id="KW-0067">ATP-binding</keyword>
<dbReference type="InterPro" id="IPR050173">
    <property type="entry name" value="ABC_transporter_C-like"/>
</dbReference>
<feature type="non-terminal residue" evidence="4">
    <location>
        <position position="254"/>
    </location>
</feature>
<evidence type="ECO:0000256" key="2">
    <source>
        <dbReference type="ARBA" id="ARBA00022840"/>
    </source>
</evidence>
<dbReference type="Proteomes" id="UP000670152">
    <property type="component" value="Unassembled WGS sequence"/>
</dbReference>
<evidence type="ECO:0000259" key="3">
    <source>
        <dbReference type="Pfam" id="PF00005"/>
    </source>
</evidence>
<dbReference type="PANTHER" id="PTHR24223:SF415">
    <property type="entry name" value="FI20190P1"/>
    <property type="match status" value="1"/>
</dbReference>
<feature type="non-terminal residue" evidence="4">
    <location>
        <position position="1"/>
    </location>
</feature>
<feature type="domain" description="ABC transporter" evidence="3">
    <location>
        <begin position="60"/>
        <end position="109"/>
    </location>
</feature>
<dbReference type="EMBL" id="JAANIB010008977">
    <property type="protein sequence ID" value="KAG5323103.1"/>
    <property type="molecule type" value="Genomic_DNA"/>
</dbReference>
<name>A0A836FQE2_9HYME</name>
<proteinExistence type="predicted"/>
<accession>A0A836FQE2</accession>
<evidence type="ECO:0000256" key="1">
    <source>
        <dbReference type="ARBA" id="ARBA00022741"/>
    </source>
</evidence>
<dbReference type="GO" id="GO:0016020">
    <property type="term" value="C:membrane"/>
    <property type="evidence" value="ECO:0007669"/>
    <property type="project" value="TreeGrafter"/>
</dbReference>
<evidence type="ECO:0000313" key="5">
    <source>
        <dbReference type="Proteomes" id="UP000670152"/>
    </source>
</evidence>
<dbReference type="AlphaFoldDB" id="A0A836FQE2"/>
<dbReference type="GO" id="GO:0005524">
    <property type="term" value="F:ATP binding"/>
    <property type="evidence" value="ECO:0007669"/>
    <property type="project" value="UniProtKB-KW"/>
</dbReference>
<dbReference type="InterPro" id="IPR003439">
    <property type="entry name" value="ABC_transporter-like_ATP-bd"/>
</dbReference>
<dbReference type="Gene3D" id="3.40.50.300">
    <property type="entry name" value="P-loop containing nucleotide triphosphate hydrolases"/>
    <property type="match status" value="2"/>
</dbReference>
<gene>
    <name evidence="4" type="ORF">G6Z77_0013723</name>
</gene>
<dbReference type="GO" id="GO:0016887">
    <property type="term" value="F:ATP hydrolysis activity"/>
    <property type="evidence" value="ECO:0007669"/>
    <property type="project" value="InterPro"/>
</dbReference>
<keyword evidence="1" id="KW-0547">Nucleotide-binding</keyword>